<comment type="caution">
    <text evidence="1">The sequence shown here is derived from an EMBL/GenBank/DDBJ whole genome shotgun (WGS) entry which is preliminary data.</text>
</comment>
<protein>
    <submittedName>
        <fullName evidence="1">Uncharacterized protein</fullName>
    </submittedName>
</protein>
<dbReference type="EMBL" id="LAZR01008528">
    <property type="protein sequence ID" value="KKM78198.1"/>
    <property type="molecule type" value="Genomic_DNA"/>
</dbReference>
<proteinExistence type="predicted"/>
<name>A0A0F9K8B2_9ZZZZ</name>
<accession>A0A0F9K8B2</accession>
<dbReference type="AlphaFoldDB" id="A0A0F9K8B2"/>
<sequence>MECPHGFKELRRRVFLSGGVMFGKQCLRCGWLVGNWIRGEQAVAFLLRHTFHDWDIELRSTYLDVARGAARGQ</sequence>
<reference evidence="1" key="1">
    <citation type="journal article" date="2015" name="Nature">
        <title>Complex archaea that bridge the gap between prokaryotes and eukaryotes.</title>
        <authorList>
            <person name="Spang A."/>
            <person name="Saw J.H."/>
            <person name="Jorgensen S.L."/>
            <person name="Zaremba-Niedzwiedzka K."/>
            <person name="Martijn J."/>
            <person name="Lind A.E."/>
            <person name="van Eijk R."/>
            <person name="Schleper C."/>
            <person name="Guy L."/>
            <person name="Ettema T.J."/>
        </authorList>
    </citation>
    <scope>NUCLEOTIDE SEQUENCE</scope>
</reference>
<evidence type="ECO:0000313" key="1">
    <source>
        <dbReference type="EMBL" id="KKM78198.1"/>
    </source>
</evidence>
<organism evidence="1">
    <name type="scientific">marine sediment metagenome</name>
    <dbReference type="NCBI Taxonomy" id="412755"/>
    <lineage>
        <taxon>unclassified sequences</taxon>
        <taxon>metagenomes</taxon>
        <taxon>ecological metagenomes</taxon>
    </lineage>
</organism>
<gene>
    <name evidence="1" type="ORF">LCGC14_1362450</name>
</gene>